<keyword evidence="6" id="KW-1185">Reference proteome</keyword>
<evidence type="ECO:0000256" key="1">
    <source>
        <dbReference type="ARBA" id="ARBA00006739"/>
    </source>
</evidence>
<proteinExistence type="inferred from homology"/>
<reference evidence="5 6" key="1">
    <citation type="submission" date="2016-10" db="EMBL/GenBank/DDBJ databases">
        <title>Genome sequence of Planktotalea frisia SH6-1.</title>
        <authorList>
            <person name="Poehlein A."/>
            <person name="Bakenhus I."/>
            <person name="Voget S."/>
            <person name="Brinkhoff T."/>
            <person name="Simon M."/>
        </authorList>
    </citation>
    <scope>NUCLEOTIDE SEQUENCE [LARGE SCALE GENOMIC DNA]</scope>
    <source>
        <strain evidence="5 6">SH6-1</strain>
    </source>
</reference>
<accession>A0A1L9NVB0</accession>
<name>A0A1L9NVB0_9RHOB</name>
<evidence type="ECO:0000313" key="6">
    <source>
        <dbReference type="Proteomes" id="UP000184514"/>
    </source>
</evidence>
<evidence type="ECO:0000259" key="4">
    <source>
        <dbReference type="Pfam" id="PF00535"/>
    </source>
</evidence>
<dbReference type="RefSeq" id="WP_139292122.1">
    <property type="nucleotide sequence ID" value="NZ_MLCB01000152.1"/>
</dbReference>
<dbReference type="Proteomes" id="UP000184514">
    <property type="component" value="Unassembled WGS sequence"/>
</dbReference>
<dbReference type="GO" id="GO:0016757">
    <property type="term" value="F:glycosyltransferase activity"/>
    <property type="evidence" value="ECO:0007669"/>
    <property type="project" value="UniProtKB-KW"/>
</dbReference>
<dbReference type="STRING" id="696762.PFRI_25870"/>
<dbReference type="Gene3D" id="3.90.550.10">
    <property type="entry name" value="Spore Coat Polysaccharide Biosynthesis Protein SpsA, Chain A"/>
    <property type="match status" value="1"/>
</dbReference>
<dbReference type="SUPFAM" id="SSF53448">
    <property type="entry name" value="Nucleotide-diphospho-sugar transferases"/>
    <property type="match status" value="1"/>
</dbReference>
<evidence type="ECO:0000256" key="2">
    <source>
        <dbReference type="ARBA" id="ARBA00022676"/>
    </source>
</evidence>
<evidence type="ECO:0000256" key="3">
    <source>
        <dbReference type="ARBA" id="ARBA00022679"/>
    </source>
</evidence>
<dbReference type="EMBL" id="MLCB01000152">
    <property type="protein sequence ID" value="OJI93189.1"/>
    <property type="molecule type" value="Genomic_DNA"/>
</dbReference>
<keyword evidence="3 5" id="KW-0808">Transferase</keyword>
<protein>
    <submittedName>
        <fullName evidence="5">Glycosyl transferase family 2</fullName>
    </submittedName>
</protein>
<dbReference type="InterPro" id="IPR029044">
    <property type="entry name" value="Nucleotide-diphossugar_trans"/>
</dbReference>
<sequence>MERSATRITIAAATRQRPRMLSDLLQSLQALDVPQGADISFVFVENDSSLKIEPEVDAFYKRTGWPAVAVLEPNLGISHARNKAIEVALASGSDWLAFVDDDEQVRHDWLRILWAGARDAGANLAGGPVLPVAPVTGCSDDETEVLSYYERAAAVNDARKVAAMEAGRRFDLETNNWIVDLHAVEEAGLRFDPECGLSGGEDTDFSRRAHKAGLTLAWVPNAIVHEEVPNERLSASYIADRVRAQSITKFQMMLAEKPGTAKVSACVQIVAKGLSGVLRIVLSPILGRYSYFRGVRSIGIAQGFWAGLRGEGQARYTQVTGD</sequence>
<comment type="caution">
    <text evidence="5">The sequence shown here is derived from an EMBL/GenBank/DDBJ whole genome shotgun (WGS) entry which is preliminary data.</text>
</comment>
<organism evidence="5 6">
    <name type="scientific">Planktotalea frisia</name>
    <dbReference type="NCBI Taxonomy" id="696762"/>
    <lineage>
        <taxon>Bacteria</taxon>
        <taxon>Pseudomonadati</taxon>
        <taxon>Pseudomonadota</taxon>
        <taxon>Alphaproteobacteria</taxon>
        <taxon>Rhodobacterales</taxon>
        <taxon>Paracoccaceae</taxon>
        <taxon>Planktotalea</taxon>
    </lineage>
</organism>
<dbReference type="PANTHER" id="PTHR43179">
    <property type="entry name" value="RHAMNOSYLTRANSFERASE WBBL"/>
    <property type="match status" value="1"/>
</dbReference>
<dbReference type="OrthoDB" id="6116224at2"/>
<evidence type="ECO:0000313" key="5">
    <source>
        <dbReference type="EMBL" id="OJI93189.1"/>
    </source>
</evidence>
<dbReference type="AlphaFoldDB" id="A0A1L9NVB0"/>
<dbReference type="Pfam" id="PF00535">
    <property type="entry name" value="Glycos_transf_2"/>
    <property type="match status" value="1"/>
</dbReference>
<feature type="domain" description="Glycosyltransferase 2-like" evidence="4">
    <location>
        <begin position="14"/>
        <end position="128"/>
    </location>
</feature>
<gene>
    <name evidence="5" type="ORF">PFRI_25870</name>
</gene>
<dbReference type="PANTHER" id="PTHR43179:SF12">
    <property type="entry name" value="GALACTOFURANOSYLTRANSFERASE GLFT2"/>
    <property type="match status" value="1"/>
</dbReference>
<comment type="similarity">
    <text evidence="1">Belongs to the glycosyltransferase 2 family.</text>
</comment>
<keyword evidence="2" id="KW-0328">Glycosyltransferase</keyword>
<dbReference type="InterPro" id="IPR001173">
    <property type="entry name" value="Glyco_trans_2-like"/>
</dbReference>